<evidence type="ECO:0000313" key="1">
    <source>
        <dbReference type="EMBL" id="MDQ7937088.1"/>
    </source>
</evidence>
<dbReference type="Proteomes" id="UP001227831">
    <property type="component" value="Unassembled WGS sequence"/>
</dbReference>
<name>A0ABU1A817_9LACO</name>
<evidence type="ECO:0000313" key="2">
    <source>
        <dbReference type="Proteomes" id="UP001227831"/>
    </source>
</evidence>
<dbReference type="InterPro" id="IPR054221">
    <property type="entry name" value="DUF6941"/>
</dbReference>
<organism evidence="1 2">
    <name type="scientific">Lactiplantibacillus brownii</name>
    <dbReference type="NCBI Taxonomy" id="3069269"/>
    <lineage>
        <taxon>Bacteria</taxon>
        <taxon>Bacillati</taxon>
        <taxon>Bacillota</taxon>
        <taxon>Bacilli</taxon>
        <taxon>Lactobacillales</taxon>
        <taxon>Lactobacillaceae</taxon>
        <taxon>Lactiplantibacillus</taxon>
    </lineage>
</organism>
<comment type="caution">
    <text evidence="1">The sequence shown here is derived from an EMBL/GenBank/DDBJ whole genome shotgun (WGS) entry which is preliminary data.</text>
</comment>
<reference evidence="1 2" key="1">
    <citation type="journal article" date="2023" name="Int. J. Syst. Evol. Microbiol.">
        <title>Lactiplantibacillus brownii sp. nov., a novel psychrotolerant species isolated from sauerkraut.</title>
        <authorList>
            <person name="Heng Y.C."/>
            <person name="Silvaraju S."/>
            <person name="Lee J.K.Y."/>
            <person name="Kittelmann S."/>
        </authorList>
    </citation>
    <scope>NUCLEOTIDE SEQUENCE [LARGE SCALE GENOMIC DNA]</scope>
    <source>
        <strain evidence="1 2">WILCCON 0030</strain>
    </source>
</reference>
<accession>A0ABU1A817</accession>
<gene>
    <name evidence="1" type="ORF">RA086_05535</name>
</gene>
<dbReference type="Pfam" id="PF22091">
    <property type="entry name" value="DUF6941"/>
    <property type="match status" value="1"/>
</dbReference>
<dbReference type="RefSeq" id="WP_137624964.1">
    <property type="nucleotide sequence ID" value="NZ_AP027463.1"/>
</dbReference>
<proteinExistence type="predicted"/>
<keyword evidence="2" id="KW-1185">Reference proteome</keyword>
<dbReference type="EMBL" id="JAVCWF010000001">
    <property type="protein sequence ID" value="MDQ7937088.1"/>
    <property type="molecule type" value="Genomic_DNA"/>
</dbReference>
<protein>
    <submittedName>
        <fullName evidence="1">Uncharacterized protein</fullName>
    </submittedName>
</protein>
<sequence length="144" mass="15793">MTTSKLSAQIVVSENIDRVNNPNGLGDTVRLVNPTLTLGMPIVPTALSFSISVLTDGLSFDTDHHIKLAIEDESNNEISKVEGDVKSFAAPHMGGFNINFDFRNVVFQKSGRYTAIFSIDGDPVQSQKFRTFSDKNEATVNRVD</sequence>